<dbReference type="Proteomes" id="UP000193900">
    <property type="component" value="Unassembled WGS sequence"/>
</dbReference>
<dbReference type="Pfam" id="PF13466">
    <property type="entry name" value="STAS_2"/>
    <property type="match status" value="1"/>
</dbReference>
<sequence>MDDQCEKFELPPTANHEACAALHGFLAEARGKPVVLDGAKVRRTSARMGLMLLSARRAWSAEGQDFDIQAPSDGLASGLMTLGLSRELIEQEAAA</sequence>
<organism evidence="2 3">
    <name type="scientific">Roseisalinus antarcticus</name>
    <dbReference type="NCBI Taxonomy" id="254357"/>
    <lineage>
        <taxon>Bacteria</taxon>
        <taxon>Pseudomonadati</taxon>
        <taxon>Pseudomonadota</taxon>
        <taxon>Alphaproteobacteria</taxon>
        <taxon>Rhodobacterales</taxon>
        <taxon>Roseobacteraceae</taxon>
        <taxon>Roseisalinus</taxon>
    </lineage>
</organism>
<proteinExistence type="predicted"/>
<feature type="domain" description="MlaB-like STAS" evidence="1">
    <location>
        <begin position="15"/>
        <end position="84"/>
    </location>
</feature>
<dbReference type="AlphaFoldDB" id="A0A1Y5SVA9"/>
<gene>
    <name evidence="2" type="ORF">ROA7023_02106</name>
</gene>
<accession>A0A1Y5SVA9</accession>
<keyword evidence="3" id="KW-1185">Reference proteome</keyword>
<reference evidence="2 3" key="1">
    <citation type="submission" date="2017-03" db="EMBL/GenBank/DDBJ databases">
        <authorList>
            <person name="Afonso C.L."/>
            <person name="Miller P.J."/>
            <person name="Scott M.A."/>
            <person name="Spackman E."/>
            <person name="Goraichik I."/>
            <person name="Dimitrov K.M."/>
            <person name="Suarez D.L."/>
            <person name="Swayne D.E."/>
        </authorList>
    </citation>
    <scope>NUCLEOTIDE SEQUENCE [LARGE SCALE GENOMIC DNA]</scope>
    <source>
        <strain evidence="2 3">CECT 7023</strain>
    </source>
</reference>
<dbReference type="RefSeq" id="WP_085878977.1">
    <property type="nucleotide sequence ID" value="NZ_FWFZ01000009.1"/>
</dbReference>
<evidence type="ECO:0000259" key="1">
    <source>
        <dbReference type="Pfam" id="PF13466"/>
    </source>
</evidence>
<dbReference type="InterPro" id="IPR058548">
    <property type="entry name" value="MlaB-like_STAS"/>
</dbReference>
<evidence type="ECO:0000313" key="2">
    <source>
        <dbReference type="EMBL" id="SLN49149.1"/>
    </source>
</evidence>
<dbReference type="EMBL" id="FWFZ01000009">
    <property type="protein sequence ID" value="SLN49149.1"/>
    <property type="molecule type" value="Genomic_DNA"/>
</dbReference>
<name>A0A1Y5SVA9_9RHOB</name>
<dbReference type="OrthoDB" id="7280289at2"/>
<protein>
    <recommendedName>
        <fullName evidence="1">MlaB-like STAS domain-containing protein</fullName>
    </recommendedName>
</protein>
<evidence type="ECO:0000313" key="3">
    <source>
        <dbReference type="Proteomes" id="UP000193900"/>
    </source>
</evidence>